<name>A0A9P9ANU4_9HYPO</name>
<dbReference type="OrthoDB" id="5091635at2759"/>
<feature type="compositionally biased region" description="Polar residues" evidence="1">
    <location>
        <begin position="28"/>
        <end position="44"/>
    </location>
</feature>
<reference evidence="2 3" key="1">
    <citation type="journal article" date="2021" name="Nat. Commun.">
        <title>Genetic determinants of endophytism in the Arabidopsis root mycobiome.</title>
        <authorList>
            <person name="Mesny F."/>
            <person name="Miyauchi S."/>
            <person name="Thiergart T."/>
            <person name="Pickel B."/>
            <person name="Atanasova L."/>
            <person name="Karlsson M."/>
            <person name="Huettel B."/>
            <person name="Barry K.W."/>
            <person name="Haridas S."/>
            <person name="Chen C."/>
            <person name="Bauer D."/>
            <person name="Andreopoulos W."/>
            <person name="Pangilinan J."/>
            <person name="LaButti K."/>
            <person name="Riley R."/>
            <person name="Lipzen A."/>
            <person name="Clum A."/>
            <person name="Drula E."/>
            <person name="Henrissat B."/>
            <person name="Kohler A."/>
            <person name="Grigoriev I.V."/>
            <person name="Martin F.M."/>
            <person name="Hacquard S."/>
        </authorList>
    </citation>
    <scope>NUCLEOTIDE SEQUENCE [LARGE SCALE GENOMIC DNA]</scope>
    <source>
        <strain evidence="2 3">MPI-CAGE-CH-0241</strain>
    </source>
</reference>
<dbReference type="EMBL" id="JAGPYM010000012">
    <property type="protein sequence ID" value="KAH6888599.1"/>
    <property type="molecule type" value="Genomic_DNA"/>
</dbReference>
<dbReference type="Proteomes" id="UP000777438">
    <property type="component" value="Unassembled WGS sequence"/>
</dbReference>
<feature type="region of interest" description="Disordered" evidence="1">
    <location>
        <begin position="1"/>
        <end position="65"/>
    </location>
</feature>
<feature type="region of interest" description="Disordered" evidence="1">
    <location>
        <begin position="360"/>
        <end position="382"/>
    </location>
</feature>
<keyword evidence="3" id="KW-1185">Reference proteome</keyword>
<organism evidence="2 3">
    <name type="scientific">Thelonectria olida</name>
    <dbReference type="NCBI Taxonomy" id="1576542"/>
    <lineage>
        <taxon>Eukaryota</taxon>
        <taxon>Fungi</taxon>
        <taxon>Dikarya</taxon>
        <taxon>Ascomycota</taxon>
        <taxon>Pezizomycotina</taxon>
        <taxon>Sordariomycetes</taxon>
        <taxon>Hypocreomycetidae</taxon>
        <taxon>Hypocreales</taxon>
        <taxon>Nectriaceae</taxon>
        <taxon>Thelonectria</taxon>
    </lineage>
</organism>
<evidence type="ECO:0000313" key="3">
    <source>
        <dbReference type="Proteomes" id="UP000777438"/>
    </source>
</evidence>
<evidence type="ECO:0000313" key="2">
    <source>
        <dbReference type="EMBL" id="KAH6888599.1"/>
    </source>
</evidence>
<evidence type="ECO:0000256" key="1">
    <source>
        <dbReference type="SAM" id="MobiDB-lite"/>
    </source>
</evidence>
<accession>A0A9P9ANU4</accession>
<sequence length="382" mass="42906">MLIPVQRLNTTTSSSKASEEPQLHQLKLTEQPTSPSEKMPQSHSWGIPVQSPRPQDAFTERSSSPPKIPVQRLVLITREKVMAEGAKVLEKLGNREYDQTDLGVDIYAWLDNEHYVNVLPNDVKNKLHFWGRNYYGPEIMDLVRQADEDSLEDSLFFSFLKHHQVVCDWDSCVGFLEGMTDNLNTIATKAGGDTKSSLELFRKDLDNIRDIMGNHSAWARKSSKVAGGAQSRNLTDMEEKIEKLEAIGRDGAEIIKKQDEAIKEITDAFEKLYVKSESLVWNSDVRDQIKKCDDRILDEEGKLRRETASLRARFEAASQDSHSVAAALPTWDKRRDSQRAVVSGWPGWVSSGRCDGIATPATDYGSGSGPVVERSGSPSLWW</sequence>
<comment type="caution">
    <text evidence="2">The sequence shown here is derived from an EMBL/GenBank/DDBJ whole genome shotgun (WGS) entry which is preliminary data.</text>
</comment>
<proteinExistence type="predicted"/>
<protein>
    <submittedName>
        <fullName evidence="2">Uncharacterized protein</fullName>
    </submittedName>
</protein>
<gene>
    <name evidence="2" type="ORF">B0T10DRAFT_606964</name>
</gene>
<dbReference type="AlphaFoldDB" id="A0A9P9ANU4"/>
<feature type="compositionally biased region" description="Polar residues" evidence="1">
    <location>
        <begin position="7"/>
        <end position="16"/>
    </location>
</feature>